<dbReference type="AlphaFoldDB" id="A0A9J6BUQ3"/>
<organism evidence="1 2">
    <name type="scientific">Polypedilum vanderplanki</name>
    <name type="common">Sleeping chironomid midge</name>
    <dbReference type="NCBI Taxonomy" id="319348"/>
    <lineage>
        <taxon>Eukaryota</taxon>
        <taxon>Metazoa</taxon>
        <taxon>Ecdysozoa</taxon>
        <taxon>Arthropoda</taxon>
        <taxon>Hexapoda</taxon>
        <taxon>Insecta</taxon>
        <taxon>Pterygota</taxon>
        <taxon>Neoptera</taxon>
        <taxon>Endopterygota</taxon>
        <taxon>Diptera</taxon>
        <taxon>Nematocera</taxon>
        <taxon>Chironomoidea</taxon>
        <taxon>Chironomidae</taxon>
        <taxon>Chironominae</taxon>
        <taxon>Polypedilum</taxon>
        <taxon>Polypedilum</taxon>
    </lineage>
</organism>
<accession>A0A9J6BUQ3</accession>
<dbReference type="Proteomes" id="UP001107558">
    <property type="component" value="Chromosome 3"/>
</dbReference>
<gene>
    <name evidence="1" type="ORF">PVAND_003494</name>
</gene>
<dbReference type="SMART" id="SM00697">
    <property type="entry name" value="DM8"/>
    <property type="match status" value="1"/>
</dbReference>
<evidence type="ECO:0000313" key="2">
    <source>
        <dbReference type="Proteomes" id="UP001107558"/>
    </source>
</evidence>
<dbReference type="InterPro" id="IPR010512">
    <property type="entry name" value="DUF1091"/>
</dbReference>
<dbReference type="OrthoDB" id="10518716at2759"/>
<reference evidence="1" key="1">
    <citation type="submission" date="2021-03" db="EMBL/GenBank/DDBJ databases">
        <title>Chromosome level genome of the anhydrobiotic midge Polypedilum vanderplanki.</title>
        <authorList>
            <person name="Yoshida Y."/>
            <person name="Kikawada T."/>
            <person name="Gusev O."/>
        </authorList>
    </citation>
    <scope>NUCLEOTIDE SEQUENCE</scope>
    <source>
        <strain evidence="1">NIAS01</strain>
        <tissue evidence="1">Whole body or cell culture</tissue>
    </source>
</reference>
<name>A0A9J6BUQ3_POLVA</name>
<proteinExistence type="predicted"/>
<evidence type="ECO:0000313" key="1">
    <source>
        <dbReference type="EMBL" id="KAG5673448.1"/>
    </source>
</evidence>
<protein>
    <submittedName>
        <fullName evidence="1">Uncharacterized protein</fullName>
    </submittedName>
</protein>
<keyword evidence="2" id="KW-1185">Reference proteome</keyword>
<comment type="caution">
    <text evidence="1">The sequence shown here is derived from an EMBL/GenBank/DDBJ whole genome shotgun (WGS) entry which is preliminary data.</text>
</comment>
<dbReference type="Pfam" id="PF06477">
    <property type="entry name" value="DUF1091"/>
    <property type="match status" value="1"/>
</dbReference>
<sequence length="115" mass="13263">MIGYKKTNGNFYQTIFKTDLIDFCRVMLGEDTNPLMKNAIIVFRDSAPNLFKKCPYEGEIVVTNASIDDKKAFLNLFPTGVYKHEFLIFYGNKSKIGVFKLFTEFKNELVSILLK</sequence>
<dbReference type="EMBL" id="JADBJN010000003">
    <property type="protein sequence ID" value="KAG5673448.1"/>
    <property type="molecule type" value="Genomic_DNA"/>
</dbReference>